<dbReference type="EC" id="2.1.1.-" evidence="3"/>
<keyword evidence="2 3" id="KW-0808">Transferase</keyword>
<reference evidence="3" key="1">
    <citation type="journal article" date="2023" name="Comput. Struct. Biotechnol. J.">
        <title>Discovery of a novel marine Bacteroidetes with a rich repertoire of carbohydrate-active enzymes.</title>
        <authorList>
            <person name="Chen B."/>
            <person name="Liu G."/>
            <person name="Chen Q."/>
            <person name="Wang H."/>
            <person name="Liu L."/>
            <person name="Tang K."/>
        </authorList>
    </citation>
    <scope>NUCLEOTIDE SEQUENCE</scope>
    <source>
        <strain evidence="3">TK19036</strain>
    </source>
</reference>
<dbReference type="AlphaFoldDB" id="A0AA49GIG9"/>
<evidence type="ECO:0000313" key="3">
    <source>
        <dbReference type="EMBL" id="WKN34249.1"/>
    </source>
</evidence>
<dbReference type="SUPFAM" id="SSF53335">
    <property type="entry name" value="S-adenosyl-L-methionine-dependent methyltransferases"/>
    <property type="match status" value="1"/>
</dbReference>
<accession>A0AA49GIG9</accession>
<sequence length="292" mass="34653">MHLDYNDPISWLNHRYACDAQARNPYIEEKFLSFFRQHESVLHITDVGAGTGANLCYYFDKLKHQQEWTLLEQNSSLTQACRKRLRNFAEQNGYYWEEQENEAQLIADSKRALIRFVTGNLDHIEQCTDLEKADVVVGNAFFDLISFDQFDAFIGKLVDHNVSLLATLNYYETSFYPFYEEDHQIMRWYHMHMKRPQSFGIGMGADCCEEMLDLLAQHHMMIEQESSQWHLKRGNTTMQHYILHFIEHALSELSLTEEERAIFQRWLTKRKEQLHDRTLEIIIDHSDIFAAE</sequence>
<gene>
    <name evidence="3" type="ORF">K4G66_17870</name>
</gene>
<protein>
    <submittedName>
        <fullName evidence="3">SAM-dependent methyltransferase</fullName>
        <ecNumber evidence="3">2.1.1.-</ecNumber>
    </submittedName>
</protein>
<dbReference type="GO" id="GO:0032259">
    <property type="term" value="P:methylation"/>
    <property type="evidence" value="ECO:0007669"/>
    <property type="project" value="UniProtKB-KW"/>
</dbReference>
<reference evidence="3" key="2">
    <citation type="journal article" date="2024" name="Antonie Van Leeuwenhoek">
        <title>Roseihalotalea indica gen. nov., sp. nov., a halophilic Bacteroidetes from mesopelagic Southwest Indian Ocean with higher carbohydrate metabolic potential.</title>
        <authorList>
            <person name="Chen B."/>
            <person name="Zhang M."/>
            <person name="Lin D."/>
            <person name="Ye J."/>
            <person name="Tang K."/>
        </authorList>
    </citation>
    <scope>NUCLEOTIDE SEQUENCE</scope>
    <source>
        <strain evidence="3">TK19036</strain>
    </source>
</reference>
<dbReference type="InterPro" id="IPR029063">
    <property type="entry name" value="SAM-dependent_MTases_sf"/>
</dbReference>
<name>A0AA49GIG9_9BACT</name>
<proteinExistence type="predicted"/>
<dbReference type="EMBL" id="CP120682">
    <property type="protein sequence ID" value="WKN34249.1"/>
    <property type="molecule type" value="Genomic_DNA"/>
</dbReference>
<dbReference type="Gene3D" id="3.40.50.150">
    <property type="entry name" value="Vaccinia Virus protein VP39"/>
    <property type="match status" value="1"/>
</dbReference>
<dbReference type="InterPro" id="IPR003788">
    <property type="entry name" value="NDUFAF7"/>
</dbReference>
<keyword evidence="1 3" id="KW-0489">Methyltransferase</keyword>
<dbReference type="GO" id="GO:0008168">
    <property type="term" value="F:methyltransferase activity"/>
    <property type="evidence" value="ECO:0007669"/>
    <property type="project" value="UniProtKB-KW"/>
</dbReference>
<evidence type="ECO:0000256" key="2">
    <source>
        <dbReference type="ARBA" id="ARBA00022679"/>
    </source>
</evidence>
<dbReference type="Pfam" id="PF02636">
    <property type="entry name" value="Methyltransf_28"/>
    <property type="match status" value="1"/>
</dbReference>
<evidence type="ECO:0000256" key="1">
    <source>
        <dbReference type="ARBA" id="ARBA00022603"/>
    </source>
</evidence>
<organism evidence="3">
    <name type="scientific">Roseihalotalea indica</name>
    <dbReference type="NCBI Taxonomy" id="2867963"/>
    <lineage>
        <taxon>Bacteria</taxon>
        <taxon>Pseudomonadati</taxon>
        <taxon>Bacteroidota</taxon>
        <taxon>Cytophagia</taxon>
        <taxon>Cytophagales</taxon>
        <taxon>Catalimonadaceae</taxon>
        <taxon>Roseihalotalea</taxon>
    </lineage>
</organism>